<evidence type="ECO:0000256" key="1">
    <source>
        <dbReference type="ARBA" id="ARBA00004651"/>
    </source>
</evidence>
<evidence type="ECO:0000256" key="3">
    <source>
        <dbReference type="ARBA" id="ARBA00022475"/>
    </source>
</evidence>
<organism evidence="11 12">
    <name type="scientific">Dictyobacter kobayashii</name>
    <dbReference type="NCBI Taxonomy" id="2014872"/>
    <lineage>
        <taxon>Bacteria</taxon>
        <taxon>Bacillati</taxon>
        <taxon>Chloroflexota</taxon>
        <taxon>Ktedonobacteria</taxon>
        <taxon>Ktedonobacterales</taxon>
        <taxon>Dictyobacteraceae</taxon>
        <taxon>Dictyobacter</taxon>
    </lineage>
</organism>
<dbReference type="Proteomes" id="UP000287188">
    <property type="component" value="Unassembled WGS sequence"/>
</dbReference>
<evidence type="ECO:0000256" key="7">
    <source>
        <dbReference type="ARBA" id="ARBA00022989"/>
    </source>
</evidence>
<keyword evidence="8 9" id="KW-0472">Membrane</keyword>
<dbReference type="Pfam" id="PF02706">
    <property type="entry name" value="Wzz"/>
    <property type="match status" value="1"/>
</dbReference>
<keyword evidence="4 9" id="KW-0812">Transmembrane</keyword>
<evidence type="ECO:0000256" key="6">
    <source>
        <dbReference type="ARBA" id="ARBA00022840"/>
    </source>
</evidence>
<keyword evidence="5" id="KW-0547">Nucleotide-binding</keyword>
<dbReference type="GO" id="GO:0005524">
    <property type="term" value="F:ATP binding"/>
    <property type="evidence" value="ECO:0007669"/>
    <property type="project" value="UniProtKB-KW"/>
</dbReference>
<dbReference type="OrthoDB" id="9794577at2"/>
<keyword evidence="12" id="KW-1185">Reference proteome</keyword>
<dbReference type="Pfam" id="PF10609">
    <property type="entry name" value="ParA"/>
    <property type="match status" value="1"/>
</dbReference>
<feature type="domain" description="Polysaccharide chain length determinant N-terminal" evidence="10">
    <location>
        <begin position="15"/>
        <end position="85"/>
    </location>
</feature>
<dbReference type="SUPFAM" id="SSF52540">
    <property type="entry name" value="P-loop containing nucleoside triphosphate hydrolases"/>
    <property type="match status" value="1"/>
</dbReference>
<evidence type="ECO:0000256" key="5">
    <source>
        <dbReference type="ARBA" id="ARBA00022741"/>
    </source>
</evidence>
<keyword evidence="6" id="KW-0067">ATP-binding</keyword>
<evidence type="ECO:0000256" key="4">
    <source>
        <dbReference type="ARBA" id="ARBA00022692"/>
    </source>
</evidence>
<keyword evidence="7 9" id="KW-1133">Transmembrane helix</keyword>
<comment type="subcellular location">
    <subcellularLocation>
        <location evidence="1">Cell membrane</location>
        <topology evidence="1">Multi-pass membrane protein</topology>
    </subcellularLocation>
</comment>
<name>A0A402AWF0_9CHLR</name>
<sequence>MSIGTSIGHYGALLRRWLWLLVLAVVCCTAVTYILNVIAHPIYETSALIQVHDTSTNNGSIFVDQALAQSDALLITRPDVLQAAANRLHEVSAQQLADQVSDSPLDNTPIIQVRVTDKDPVRASLIANTIVDVFIQAQNNLALQQVKNVSIRLAKNVRDAKKTVDNDQQQLSILQASQATAESISHQNDVINGDQITYNSLLTNYTQLQQQLLQIPTGLKVVQSANVPSSPSSPHTLLNTVVAGALSLVLSLVFILLLDWSNTTIKTAEDVEQLAELPALGSVPYIRMAEQKMRNELPIINNDVIEQAFGTISTNLIMKCAEKHTVLVTSIQARAGNSTTAVNLAITLAHTGLRVMLIDGNLQRGSLHRIFKHPNIYGLTTVMTENMLFQEGPNNKIQSWLHQHQTSIPNLWFLPTGPLPAVKGNILRAPILSLLINCLVQPTQDLEGQASSLIDIIIIDAAPLTEDSNTTTLASCADAALLIVEAGREQARQLQKWAHMLRRLHAPLQGVIVNRRRPQHMPYIYVSPQKYKHDWLEQDEHGDRKKRYVTAPWARIAINNQRLLLSERPITSNRHKSQPQILLDPPARDMGQLLPATYSTQQPGQYKG</sequence>
<reference evidence="12" key="1">
    <citation type="submission" date="2018-12" db="EMBL/GenBank/DDBJ databases">
        <title>Tengunoibacter tsumagoiensis gen. nov., sp. nov., Dictyobacter kobayashii sp. nov., D. alpinus sp. nov., and D. joshuensis sp. nov. and description of Dictyobacteraceae fam. nov. within the order Ktedonobacterales isolated from Tengu-no-mugimeshi.</title>
        <authorList>
            <person name="Wang C.M."/>
            <person name="Zheng Y."/>
            <person name="Sakai Y."/>
            <person name="Toyoda A."/>
            <person name="Minakuchi Y."/>
            <person name="Abe K."/>
            <person name="Yokota A."/>
            <person name="Yabe S."/>
        </authorList>
    </citation>
    <scope>NUCLEOTIDE SEQUENCE [LARGE SCALE GENOMIC DNA]</scope>
    <source>
        <strain evidence="12">Uno11</strain>
    </source>
</reference>
<feature type="transmembrane region" description="Helical" evidence="9">
    <location>
        <begin position="17"/>
        <end position="39"/>
    </location>
</feature>
<evidence type="ECO:0000256" key="2">
    <source>
        <dbReference type="ARBA" id="ARBA00006683"/>
    </source>
</evidence>
<protein>
    <recommendedName>
        <fullName evidence="10">Polysaccharide chain length determinant N-terminal domain-containing protein</fullName>
    </recommendedName>
</protein>
<dbReference type="Gene3D" id="3.40.50.300">
    <property type="entry name" value="P-loop containing nucleotide triphosphate hydrolases"/>
    <property type="match status" value="1"/>
</dbReference>
<dbReference type="InterPro" id="IPR027417">
    <property type="entry name" value="P-loop_NTPase"/>
</dbReference>
<evidence type="ECO:0000313" key="11">
    <source>
        <dbReference type="EMBL" id="GCE23426.1"/>
    </source>
</evidence>
<dbReference type="PANTHER" id="PTHR32309">
    <property type="entry name" value="TYROSINE-PROTEIN KINASE"/>
    <property type="match status" value="1"/>
</dbReference>
<dbReference type="RefSeq" id="WP_126556866.1">
    <property type="nucleotide sequence ID" value="NZ_BIFS01000002.1"/>
</dbReference>
<evidence type="ECO:0000313" key="12">
    <source>
        <dbReference type="Proteomes" id="UP000287188"/>
    </source>
</evidence>
<keyword evidence="3" id="KW-1003">Cell membrane</keyword>
<dbReference type="InterPro" id="IPR050445">
    <property type="entry name" value="Bact_polysacc_biosynth/exp"/>
</dbReference>
<dbReference type="InterPro" id="IPR033756">
    <property type="entry name" value="YlxH/NBP35"/>
</dbReference>
<dbReference type="PANTHER" id="PTHR32309:SF31">
    <property type="entry name" value="CAPSULAR EXOPOLYSACCHARIDE FAMILY"/>
    <property type="match status" value="1"/>
</dbReference>
<comment type="caution">
    <text evidence="11">The sequence shown here is derived from an EMBL/GenBank/DDBJ whole genome shotgun (WGS) entry which is preliminary data.</text>
</comment>
<gene>
    <name evidence="11" type="ORF">KDK_72260</name>
</gene>
<proteinExistence type="inferred from homology"/>
<evidence type="ECO:0000259" key="10">
    <source>
        <dbReference type="Pfam" id="PF02706"/>
    </source>
</evidence>
<dbReference type="GO" id="GO:0005886">
    <property type="term" value="C:plasma membrane"/>
    <property type="evidence" value="ECO:0007669"/>
    <property type="project" value="UniProtKB-SubCell"/>
</dbReference>
<dbReference type="EMBL" id="BIFS01000002">
    <property type="protein sequence ID" value="GCE23426.1"/>
    <property type="molecule type" value="Genomic_DNA"/>
</dbReference>
<dbReference type="AlphaFoldDB" id="A0A402AWF0"/>
<comment type="similarity">
    <text evidence="2">Belongs to the CpsC/CapA family.</text>
</comment>
<dbReference type="InterPro" id="IPR003856">
    <property type="entry name" value="LPS_length_determ_N"/>
</dbReference>
<evidence type="ECO:0000256" key="9">
    <source>
        <dbReference type="SAM" id="Phobius"/>
    </source>
</evidence>
<accession>A0A402AWF0</accession>
<evidence type="ECO:0000256" key="8">
    <source>
        <dbReference type="ARBA" id="ARBA00023136"/>
    </source>
</evidence>